<comment type="similarity">
    <text evidence="1 5">Belongs to the universal ribosomal protein uS3 family.</text>
</comment>
<dbReference type="PROSITE" id="PS00548">
    <property type="entry name" value="RIBOSOMAL_S3"/>
    <property type="match status" value="1"/>
</dbReference>
<sequence length="252" mass="29086">MGQKTHPKAFRLGITQTHLSTWYARKKDYSLLLQKDFFIRNSIEKQLEKFLTVSTIRIERAGSEKSSQLSTLVIIKALHPRVKDISKNIISTLSLGSKKREIVALLQKKTHSSRKEKPEKTKLLLSYFFKTKVRQLARSLSKTLGEQIELRFEFCRNIFEDALLIAKFVGIQIKRRAPFRRVIKQALKKAELISVKGIKIELSGRLNGIEIARSEWKREGRIPLHTLSANIDYAEHSVNTVYGIIGIKVWLF</sequence>
<dbReference type="CDD" id="cd02412">
    <property type="entry name" value="KH-II_30S_S3"/>
    <property type="match status" value="1"/>
</dbReference>
<evidence type="ECO:0000256" key="5">
    <source>
        <dbReference type="RuleBase" id="RU003624"/>
    </source>
</evidence>
<proteinExistence type="inferred from homology"/>
<keyword evidence="3 5" id="KW-0687">Ribonucleoprotein</keyword>
<reference evidence="7" key="1">
    <citation type="journal article" date="2020" name="Front. Plant Sci.">
        <title>Comparative Plastid Genomics of Non-Photosynthetic Chrysophytes: Genome Reduction and Compaction.</title>
        <authorList>
            <person name="Kim J.I."/>
            <person name="Jeong M."/>
            <person name="Archibald J.M."/>
            <person name="Shin W."/>
        </authorList>
    </citation>
    <scope>NUCLEOTIDE SEQUENCE</scope>
    <source>
        <strain evidence="7">Yongseonkyo072317C3</strain>
    </source>
</reference>
<organism evidence="7">
    <name type="scientific">Poteriospumella lacustris</name>
    <dbReference type="NCBI Taxonomy" id="1117027"/>
    <lineage>
        <taxon>Eukaryota</taxon>
        <taxon>Sar</taxon>
        <taxon>Stramenopiles</taxon>
        <taxon>Ochrophyta</taxon>
        <taxon>Chrysophyceae</taxon>
        <taxon>Chromulinales</taxon>
        <taxon>Dinobryaceae</taxon>
        <taxon>Poteriospumella</taxon>
    </lineage>
</organism>
<dbReference type="GO" id="GO:0003723">
    <property type="term" value="F:RNA binding"/>
    <property type="evidence" value="ECO:0007669"/>
    <property type="project" value="InterPro"/>
</dbReference>
<dbReference type="Gene3D" id="3.30.300.20">
    <property type="match status" value="1"/>
</dbReference>
<evidence type="ECO:0000256" key="3">
    <source>
        <dbReference type="ARBA" id="ARBA00023274"/>
    </source>
</evidence>
<evidence type="ECO:0000256" key="2">
    <source>
        <dbReference type="ARBA" id="ARBA00022980"/>
    </source>
</evidence>
<dbReference type="PANTHER" id="PTHR11760:SF19">
    <property type="entry name" value="SMALL RIBOSOMAL SUBUNIT PROTEIN US3C"/>
    <property type="match status" value="1"/>
</dbReference>
<dbReference type="EMBL" id="MN935478">
    <property type="protein sequence ID" value="QOU10681.1"/>
    <property type="molecule type" value="Genomic_DNA"/>
</dbReference>
<dbReference type="Pfam" id="PF00189">
    <property type="entry name" value="Ribosomal_S3_C"/>
    <property type="match status" value="1"/>
</dbReference>
<dbReference type="GO" id="GO:0006412">
    <property type="term" value="P:translation"/>
    <property type="evidence" value="ECO:0007669"/>
    <property type="project" value="InterPro"/>
</dbReference>
<protein>
    <recommendedName>
        <fullName evidence="4">Small ribosomal subunit protein uS3c</fullName>
    </recommendedName>
</protein>
<dbReference type="InterPro" id="IPR001351">
    <property type="entry name" value="Ribosomal_uS3_C"/>
</dbReference>
<dbReference type="GO" id="GO:0003735">
    <property type="term" value="F:structural constituent of ribosome"/>
    <property type="evidence" value="ECO:0007669"/>
    <property type="project" value="InterPro"/>
</dbReference>
<evidence type="ECO:0000256" key="1">
    <source>
        <dbReference type="ARBA" id="ARBA00010761"/>
    </source>
</evidence>
<dbReference type="Gene3D" id="3.30.1140.32">
    <property type="entry name" value="Ribosomal protein S3, C-terminal domain"/>
    <property type="match status" value="1"/>
</dbReference>
<dbReference type="GO" id="GO:0022627">
    <property type="term" value="C:cytosolic small ribosomal subunit"/>
    <property type="evidence" value="ECO:0007669"/>
    <property type="project" value="TreeGrafter"/>
</dbReference>
<dbReference type="InterPro" id="IPR057258">
    <property type="entry name" value="Ribosomal_uS3"/>
</dbReference>
<keyword evidence="2 5" id="KW-0689">Ribosomal protein</keyword>
<dbReference type="NCBIfam" id="TIGR01009">
    <property type="entry name" value="rpsC_bact"/>
    <property type="match status" value="1"/>
</dbReference>
<feature type="domain" description="Small ribosomal subunit protein uS3 C-terminal" evidence="6">
    <location>
        <begin position="172"/>
        <end position="251"/>
    </location>
</feature>
<dbReference type="InterPro" id="IPR009019">
    <property type="entry name" value="KH_sf_prok-type"/>
</dbReference>
<dbReference type="InterPro" id="IPR018280">
    <property type="entry name" value="Ribosomal_uS3_CS"/>
</dbReference>
<dbReference type="HAMAP" id="MF_01309_B">
    <property type="entry name" value="Ribosomal_uS3_B"/>
    <property type="match status" value="1"/>
</dbReference>
<evidence type="ECO:0000313" key="7">
    <source>
        <dbReference type="EMBL" id="QOU10681.1"/>
    </source>
</evidence>
<dbReference type="AlphaFoldDB" id="A0A7S6PV54"/>
<dbReference type="InterPro" id="IPR036419">
    <property type="entry name" value="Ribosomal_S3_C_sf"/>
</dbReference>
<dbReference type="InterPro" id="IPR005704">
    <property type="entry name" value="Ribosomal_uS3_bac-typ"/>
</dbReference>
<keyword evidence="7" id="KW-0934">Plastid</keyword>
<evidence type="ECO:0000256" key="4">
    <source>
        <dbReference type="ARBA" id="ARBA00035154"/>
    </source>
</evidence>
<dbReference type="InterPro" id="IPR015946">
    <property type="entry name" value="KH_dom-like_a/b"/>
</dbReference>
<dbReference type="SUPFAM" id="SSF54814">
    <property type="entry name" value="Prokaryotic type KH domain (KH-domain type II)"/>
    <property type="match status" value="1"/>
</dbReference>
<accession>A0A7S6PV54</accession>
<gene>
    <name evidence="7" type="primary">rps3</name>
    <name evidence="7" type="ORF">PoterioPt_p046</name>
</gene>
<evidence type="ECO:0000259" key="6">
    <source>
        <dbReference type="Pfam" id="PF00189"/>
    </source>
</evidence>
<dbReference type="PANTHER" id="PTHR11760">
    <property type="entry name" value="30S/40S RIBOSOMAL PROTEIN S3"/>
    <property type="match status" value="1"/>
</dbReference>
<dbReference type="SUPFAM" id="SSF54821">
    <property type="entry name" value="Ribosomal protein S3 C-terminal domain"/>
    <property type="match status" value="1"/>
</dbReference>
<name>A0A7S6PV54_9STRA</name>
<geneLocation type="plastid" evidence="7"/>